<feature type="binding site" evidence="6">
    <location>
        <begin position="213"/>
        <end position="216"/>
    </location>
    <ligand>
        <name>ATP</name>
        <dbReference type="ChEBI" id="CHEBI:30616"/>
    </ligand>
</feature>
<dbReference type="PANTHER" id="PTHR42749">
    <property type="entry name" value="CELL SHAPE-DETERMINING PROTEIN MREB"/>
    <property type="match status" value="1"/>
</dbReference>
<comment type="function">
    <text evidence="6">Forms membrane-associated dynamic filaments that are essential for cell shape determination. Acts by regulating cell wall synthesis and cell elongation, and thus cell shape. A feedback loop between cell geometry and MreB localization may maintain elongated cell shape by targeting cell wall growth to regions of negative cell wall curvature.</text>
</comment>
<keyword evidence="4 6" id="KW-0133">Cell shape</keyword>
<keyword evidence="2 6" id="KW-0547">Nucleotide-binding</keyword>
<dbReference type="AlphaFoldDB" id="A0A497E6E5"/>
<dbReference type="Gene3D" id="3.30.420.40">
    <property type="match status" value="3"/>
</dbReference>
<feature type="binding site" evidence="6">
    <location>
        <begin position="165"/>
        <end position="167"/>
    </location>
    <ligand>
        <name>ATP</name>
        <dbReference type="ChEBI" id="CHEBI:30616"/>
    </ligand>
</feature>
<evidence type="ECO:0000313" key="8">
    <source>
        <dbReference type="Proteomes" id="UP000279422"/>
    </source>
</evidence>
<sequence length="347" mass="37276">MFKDLFNFRIFGHSLGIDLGTSNTLIYARGEGVILRMPSVLAVSRRNGKVLAIGEEAKRMIGKTPQNILAVRPLQDGVIADFEITQTMFKYFISRVQRHHILVGPKMVIGVPSRATEVEKKAVMEIATEAGARQVHLVAEPVAAVIGADLPISEPLGNMIVDIGGGTSEAAIISLDGVVTSNSTRIAGDEMDQAIVQYLREKHNLLIGDQMAEKIKISIGCVHSPSQEKKMRVRGRDLATGFPNEVEISSGEVSEALSSVVNTICDMIEATLEQSPPELAGDIMERGICLTGGGACLAGLDKYVSKRTKLCVKVAPDPLLSVVLGTGKLLEDQNLLSNVEMTSTLES</sequence>
<dbReference type="PANTHER" id="PTHR42749:SF1">
    <property type="entry name" value="CELL SHAPE-DETERMINING PROTEIN MREB"/>
    <property type="match status" value="1"/>
</dbReference>
<evidence type="ECO:0000256" key="3">
    <source>
        <dbReference type="ARBA" id="ARBA00022840"/>
    </source>
</evidence>
<dbReference type="NCBIfam" id="NF010539">
    <property type="entry name" value="PRK13927.1"/>
    <property type="match status" value="1"/>
</dbReference>
<comment type="subunit">
    <text evidence="6">Forms polymers.</text>
</comment>
<comment type="similarity">
    <text evidence="5 6">Belongs to the FtsA/MreB family.</text>
</comment>
<name>A0A497E6E5_UNCAE</name>
<dbReference type="HAMAP" id="MF_02207">
    <property type="entry name" value="MreB"/>
    <property type="match status" value="1"/>
</dbReference>
<evidence type="ECO:0000256" key="6">
    <source>
        <dbReference type="HAMAP-Rule" id="MF_02207"/>
    </source>
</evidence>
<dbReference type="NCBIfam" id="TIGR00904">
    <property type="entry name" value="mreB"/>
    <property type="match status" value="1"/>
</dbReference>
<dbReference type="InterPro" id="IPR043129">
    <property type="entry name" value="ATPase_NBD"/>
</dbReference>
<evidence type="ECO:0000256" key="2">
    <source>
        <dbReference type="ARBA" id="ARBA00022741"/>
    </source>
</evidence>
<organism evidence="7 8">
    <name type="scientific">Aerophobetes bacterium</name>
    <dbReference type="NCBI Taxonomy" id="2030807"/>
    <lineage>
        <taxon>Bacteria</taxon>
        <taxon>Candidatus Aerophobota</taxon>
    </lineage>
</organism>
<dbReference type="InterPro" id="IPR004753">
    <property type="entry name" value="MreB"/>
</dbReference>
<dbReference type="Pfam" id="PF06723">
    <property type="entry name" value="MreB_Mbl"/>
    <property type="match status" value="1"/>
</dbReference>
<comment type="caution">
    <text evidence="6">Lacks conserved residue(s) required for the propagation of feature annotation.</text>
</comment>
<evidence type="ECO:0000256" key="5">
    <source>
        <dbReference type="ARBA" id="ARBA00023458"/>
    </source>
</evidence>
<dbReference type="GO" id="GO:0005524">
    <property type="term" value="F:ATP binding"/>
    <property type="evidence" value="ECO:0007669"/>
    <property type="project" value="UniProtKB-KW"/>
</dbReference>
<accession>A0A497E6E5</accession>
<dbReference type="InterPro" id="IPR056546">
    <property type="entry name" value="MreB_MamK-like"/>
</dbReference>
<dbReference type="PRINTS" id="PR01652">
    <property type="entry name" value="SHAPEPROTEIN"/>
</dbReference>
<comment type="caution">
    <text evidence="7">The sequence shown here is derived from an EMBL/GenBank/DDBJ whole genome shotgun (WGS) entry which is preliminary data.</text>
</comment>
<keyword evidence="3 6" id="KW-0067">ATP-binding</keyword>
<gene>
    <name evidence="6" type="primary">mreB</name>
    <name evidence="7" type="ORF">DRJ00_00785</name>
</gene>
<evidence type="ECO:0000256" key="4">
    <source>
        <dbReference type="ARBA" id="ARBA00022960"/>
    </source>
</evidence>
<dbReference type="CDD" id="cd10225">
    <property type="entry name" value="ASKHA_NBD_MreB-like"/>
    <property type="match status" value="1"/>
</dbReference>
<evidence type="ECO:0000313" key="7">
    <source>
        <dbReference type="EMBL" id="RLE10665.1"/>
    </source>
</evidence>
<dbReference type="EMBL" id="QMPZ01000004">
    <property type="protein sequence ID" value="RLE10665.1"/>
    <property type="molecule type" value="Genomic_DNA"/>
</dbReference>
<protein>
    <recommendedName>
        <fullName evidence="6">Cell shape-determining protein MreB</fullName>
    </recommendedName>
</protein>
<dbReference type="GO" id="GO:0008360">
    <property type="term" value="P:regulation of cell shape"/>
    <property type="evidence" value="ECO:0007669"/>
    <property type="project" value="UniProtKB-UniRule"/>
</dbReference>
<dbReference type="Proteomes" id="UP000279422">
    <property type="component" value="Unassembled WGS sequence"/>
</dbReference>
<comment type="subcellular location">
    <subcellularLocation>
        <location evidence="6">Cytoplasm</location>
    </subcellularLocation>
    <text evidence="6">Membrane-associated.</text>
</comment>
<dbReference type="GO" id="GO:0000902">
    <property type="term" value="P:cell morphogenesis"/>
    <property type="evidence" value="ECO:0007669"/>
    <property type="project" value="InterPro"/>
</dbReference>
<evidence type="ECO:0000256" key="1">
    <source>
        <dbReference type="ARBA" id="ARBA00022490"/>
    </source>
</evidence>
<proteinExistence type="inferred from homology"/>
<reference evidence="7 8" key="1">
    <citation type="submission" date="2018-06" db="EMBL/GenBank/DDBJ databases">
        <title>Extensive metabolic versatility and redundancy in microbially diverse, dynamic hydrothermal sediments.</title>
        <authorList>
            <person name="Dombrowski N."/>
            <person name="Teske A."/>
            <person name="Baker B.J."/>
        </authorList>
    </citation>
    <scope>NUCLEOTIDE SEQUENCE [LARGE SCALE GENOMIC DNA]</scope>
    <source>
        <strain evidence="7">B47_G16</strain>
    </source>
</reference>
<dbReference type="GO" id="GO:0005737">
    <property type="term" value="C:cytoplasm"/>
    <property type="evidence" value="ECO:0007669"/>
    <property type="project" value="UniProtKB-SubCell"/>
</dbReference>
<keyword evidence="1 6" id="KW-0963">Cytoplasm</keyword>
<dbReference type="SUPFAM" id="SSF53067">
    <property type="entry name" value="Actin-like ATPase domain"/>
    <property type="match status" value="2"/>
</dbReference>